<dbReference type="PANTHER" id="PTHR13943:SF37">
    <property type="entry name" value="PHOSPHOLIPASE A AND ACYLTRANSFERASE 1"/>
    <property type="match status" value="1"/>
</dbReference>
<dbReference type="InterPro" id="IPR007053">
    <property type="entry name" value="LRAT_dom"/>
</dbReference>
<evidence type="ECO:0000313" key="7">
    <source>
        <dbReference type="Proteomes" id="UP001152622"/>
    </source>
</evidence>
<proteinExistence type="inferred from homology"/>
<dbReference type="OrthoDB" id="421951at2759"/>
<dbReference type="AlphaFoldDB" id="A0A9Q1J5A2"/>
<organism evidence="6 7">
    <name type="scientific">Synaphobranchus kaupii</name>
    <name type="common">Kaup's arrowtooth eel</name>
    <dbReference type="NCBI Taxonomy" id="118154"/>
    <lineage>
        <taxon>Eukaryota</taxon>
        <taxon>Metazoa</taxon>
        <taxon>Chordata</taxon>
        <taxon>Craniata</taxon>
        <taxon>Vertebrata</taxon>
        <taxon>Euteleostomi</taxon>
        <taxon>Actinopterygii</taxon>
        <taxon>Neopterygii</taxon>
        <taxon>Teleostei</taxon>
        <taxon>Anguilliformes</taxon>
        <taxon>Synaphobranchidae</taxon>
        <taxon>Synaphobranchus</taxon>
    </lineage>
</organism>
<dbReference type="GO" id="GO:0070292">
    <property type="term" value="P:N-acylphosphatidylethanolamine metabolic process"/>
    <property type="evidence" value="ECO:0007669"/>
    <property type="project" value="TreeGrafter"/>
</dbReference>
<dbReference type="Proteomes" id="UP001152622">
    <property type="component" value="Chromosome 3"/>
</dbReference>
<name>A0A9Q1J5A2_SYNKA</name>
<evidence type="ECO:0000313" key="6">
    <source>
        <dbReference type="EMBL" id="KAJ8370110.1"/>
    </source>
</evidence>
<gene>
    <name evidence="6" type="ORF">SKAU_G00101380</name>
</gene>
<evidence type="ECO:0000256" key="1">
    <source>
        <dbReference type="ARBA" id="ARBA00007824"/>
    </source>
</evidence>
<dbReference type="GO" id="GO:0008970">
    <property type="term" value="F:phospholipase A1 activity"/>
    <property type="evidence" value="ECO:0007669"/>
    <property type="project" value="TreeGrafter"/>
</dbReference>
<evidence type="ECO:0000259" key="5">
    <source>
        <dbReference type="PROSITE" id="PS51934"/>
    </source>
</evidence>
<dbReference type="Pfam" id="PF04970">
    <property type="entry name" value="LRAT"/>
    <property type="match status" value="1"/>
</dbReference>
<keyword evidence="3" id="KW-0378">Hydrolase</keyword>
<dbReference type="PROSITE" id="PS51934">
    <property type="entry name" value="LRAT"/>
    <property type="match status" value="1"/>
</dbReference>
<dbReference type="PANTHER" id="PTHR13943">
    <property type="entry name" value="HRAS-LIKE SUPPRESSOR - RELATED"/>
    <property type="match status" value="1"/>
</dbReference>
<feature type="domain" description="LRAT" evidence="5">
    <location>
        <begin position="1"/>
        <end position="120"/>
    </location>
</feature>
<keyword evidence="2" id="KW-0808">Transferase</keyword>
<dbReference type="InterPro" id="IPR051496">
    <property type="entry name" value="H-rev107_PLA/AT"/>
</dbReference>
<sequence length="142" mass="16465">MFNTKSCHVDNITRQFKCIKDEGELQSRFRRVVQTLIPFVGDILIGMTKIRQQLIADVNVPAGAHVMINNSRHGLRPSPEAEMRRRRDALLEQEFRYDVLRLNCEHFATFVRFGQAACSQIPGKKNDNVCKEATEKFQRFIL</sequence>
<evidence type="ECO:0000256" key="3">
    <source>
        <dbReference type="ARBA" id="ARBA00022801"/>
    </source>
</evidence>
<comment type="caution">
    <text evidence="6">The sequence shown here is derived from an EMBL/GenBank/DDBJ whole genome shotgun (WGS) entry which is preliminary data.</text>
</comment>
<protein>
    <recommendedName>
        <fullName evidence="5">LRAT domain-containing protein</fullName>
    </recommendedName>
</protein>
<dbReference type="GO" id="GO:0005737">
    <property type="term" value="C:cytoplasm"/>
    <property type="evidence" value="ECO:0007669"/>
    <property type="project" value="TreeGrafter"/>
</dbReference>
<evidence type="ECO:0000256" key="2">
    <source>
        <dbReference type="ARBA" id="ARBA00022679"/>
    </source>
</evidence>
<accession>A0A9Q1J5A2</accession>
<reference evidence="6" key="1">
    <citation type="journal article" date="2023" name="Science">
        <title>Genome structures resolve the early diversification of teleost fishes.</title>
        <authorList>
            <person name="Parey E."/>
            <person name="Louis A."/>
            <person name="Montfort J."/>
            <person name="Bouchez O."/>
            <person name="Roques C."/>
            <person name="Iampietro C."/>
            <person name="Lluch J."/>
            <person name="Castinel A."/>
            <person name="Donnadieu C."/>
            <person name="Desvignes T."/>
            <person name="Floi Bucao C."/>
            <person name="Jouanno E."/>
            <person name="Wen M."/>
            <person name="Mejri S."/>
            <person name="Dirks R."/>
            <person name="Jansen H."/>
            <person name="Henkel C."/>
            <person name="Chen W.J."/>
            <person name="Zahm M."/>
            <person name="Cabau C."/>
            <person name="Klopp C."/>
            <person name="Thompson A.W."/>
            <person name="Robinson-Rechavi M."/>
            <person name="Braasch I."/>
            <person name="Lecointre G."/>
            <person name="Bobe J."/>
            <person name="Postlethwait J.H."/>
            <person name="Berthelot C."/>
            <person name="Roest Crollius H."/>
            <person name="Guiguen Y."/>
        </authorList>
    </citation>
    <scope>NUCLEOTIDE SEQUENCE</scope>
    <source>
        <strain evidence="6">WJC10195</strain>
    </source>
</reference>
<dbReference type="GO" id="GO:0004623">
    <property type="term" value="F:phospholipase A2 activity"/>
    <property type="evidence" value="ECO:0007669"/>
    <property type="project" value="TreeGrafter"/>
</dbReference>
<dbReference type="Gene3D" id="3.90.1720.10">
    <property type="entry name" value="endopeptidase domain like (from Nostoc punctiforme)"/>
    <property type="match status" value="1"/>
</dbReference>
<keyword evidence="7" id="KW-1185">Reference proteome</keyword>
<keyword evidence="4" id="KW-0443">Lipid metabolism</keyword>
<dbReference type="EMBL" id="JAINUF010000003">
    <property type="protein sequence ID" value="KAJ8370110.1"/>
    <property type="molecule type" value="Genomic_DNA"/>
</dbReference>
<comment type="similarity">
    <text evidence="1">Belongs to the H-rev107 family.</text>
</comment>
<dbReference type="GO" id="GO:0016410">
    <property type="term" value="F:N-acyltransferase activity"/>
    <property type="evidence" value="ECO:0007669"/>
    <property type="project" value="TreeGrafter"/>
</dbReference>
<evidence type="ECO:0000256" key="4">
    <source>
        <dbReference type="ARBA" id="ARBA00023098"/>
    </source>
</evidence>